<dbReference type="InterPro" id="IPR034628">
    <property type="entry name" value="MEX1/MEX1-like"/>
</dbReference>
<evidence type="ECO:0000313" key="2">
    <source>
        <dbReference type="EMBL" id="GER34031.1"/>
    </source>
</evidence>
<dbReference type="GO" id="GO:0005363">
    <property type="term" value="F:maltose transmembrane transporter activity"/>
    <property type="evidence" value="ECO:0007669"/>
    <property type="project" value="TreeGrafter"/>
</dbReference>
<dbReference type="PANTHER" id="PTHR34809:SF1">
    <property type="entry name" value="MALTOSE EXCESS PROTEIN 1, CHLOROPLASTIC-RELATED"/>
    <property type="match status" value="1"/>
</dbReference>
<feature type="transmembrane region" description="Helical" evidence="1">
    <location>
        <begin position="243"/>
        <end position="265"/>
    </location>
</feature>
<comment type="caution">
    <text evidence="2">The sequence shown here is derived from an EMBL/GenBank/DDBJ whole genome shotgun (WGS) entry which is preliminary data.</text>
</comment>
<reference evidence="3" key="1">
    <citation type="journal article" date="2019" name="Curr. Biol.">
        <title>Genome Sequence of Striga asiatica Provides Insight into the Evolution of Plant Parasitism.</title>
        <authorList>
            <person name="Yoshida S."/>
            <person name="Kim S."/>
            <person name="Wafula E.K."/>
            <person name="Tanskanen J."/>
            <person name="Kim Y.M."/>
            <person name="Honaas L."/>
            <person name="Yang Z."/>
            <person name="Spallek T."/>
            <person name="Conn C.E."/>
            <person name="Ichihashi Y."/>
            <person name="Cheong K."/>
            <person name="Cui S."/>
            <person name="Der J.P."/>
            <person name="Gundlach H."/>
            <person name="Jiao Y."/>
            <person name="Hori C."/>
            <person name="Ishida J.K."/>
            <person name="Kasahara H."/>
            <person name="Kiba T."/>
            <person name="Kim M.S."/>
            <person name="Koo N."/>
            <person name="Laohavisit A."/>
            <person name="Lee Y.H."/>
            <person name="Lumba S."/>
            <person name="McCourt P."/>
            <person name="Mortimer J.C."/>
            <person name="Mutuku J.M."/>
            <person name="Nomura T."/>
            <person name="Sasaki-Sekimoto Y."/>
            <person name="Seto Y."/>
            <person name="Wang Y."/>
            <person name="Wakatake T."/>
            <person name="Sakakibara H."/>
            <person name="Demura T."/>
            <person name="Yamaguchi S."/>
            <person name="Yoneyama K."/>
            <person name="Manabe R.I."/>
            <person name="Nelson D.C."/>
            <person name="Schulman A.H."/>
            <person name="Timko M.P."/>
            <person name="dePamphilis C.W."/>
            <person name="Choi D."/>
            <person name="Shirasu K."/>
        </authorList>
    </citation>
    <scope>NUCLEOTIDE SEQUENCE [LARGE SCALE GENOMIC DNA]</scope>
    <source>
        <strain evidence="3">cv. UVA1</strain>
    </source>
</reference>
<evidence type="ECO:0000313" key="3">
    <source>
        <dbReference type="Proteomes" id="UP000325081"/>
    </source>
</evidence>
<feature type="transmembrane region" description="Helical" evidence="1">
    <location>
        <begin position="161"/>
        <end position="181"/>
    </location>
</feature>
<feature type="transmembrane region" description="Helical" evidence="1">
    <location>
        <begin position="130"/>
        <end position="154"/>
    </location>
</feature>
<keyword evidence="1" id="KW-0812">Transmembrane</keyword>
<gene>
    <name evidence="2" type="ORF">STAS_10221</name>
</gene>
<dbReference type="PANTHER" id="PTHR34809">
    <property type="entry name" value="MALTOSE EXCESS PROTEIN 1, CHLOROPLASTIC-RELATED"/>
    <property type="match status" value="1"/>
</dbReference>
<feature type="transmembrane region" description="Helical" evidence="1">
    <location>
        <begin position="338"/>
        <end position="360"/>
    </location>
</feature>
<feature type="transmembrane region" description="Helical" evidence="1">
    <location>
        <begin position="311"/>
        <end position="331"/>
    </location>
</feature>
<protein>
    <submittedName>
        <fullName evidence="2">Maltose excess protein 1-like</fullName>
    </submittedName>
</protein>
<sequence>MASSLLLSGQALHARRPLSGCSFPCAAQSLVSASCHRTQLRQRTIDEVYLNNAPFSRQLVHRFKPVLSSSSEDAHLTSEEPEKLKSDKTFEQWDSMTAKFAGAANLPFLLLQLPQIILNAQNLISGNRSALFAVPWLGMLTGLLGNLSLVSYFIQKKETEAVIVQTLGVISTYIVMLQLAMGEAMPLPQFIVVSTVVATGLVLNFMKYFDFLNSGMWRFWEDFVTVAGLSTLPQVMWSTFIPYLPNTALPGIIIFICAVLAVIMARMGKLPDKGAKFLESASGWTATLLFMWMAVAQMWTNLLNPENIKGLSAISMLLAMLGNGLLIPRALFIRDLMWFMGTSWGSVIYGWGNLICLYWVDVLERFTSPWPRVTVCFFQGVGFWALIIVISILFFLFH</sequence>
<proteinExistence type="predicted"/>
<dbReference type="GO" id="GO:0009941">
    <property type="term" value="C:chloroplast envelope"/>
    <property type="evidence" value="ECO:0007669"/>
    <property type="project" value="TreeGrafter"/>
</dbReference>
<feature type="transmembrane region" description="Helical" evidence="1">
    <location>
        <begin position="218"/>
        <end position="237"/>
    </location>
</feature>
<dbReference type="EMBL" id="BKCP01004849">
    <property type="protein sequence ID" value="GER34031.1"/>
    <property type="molecule type" value="Genomic_DNA"/>
</dbReference>
<keyword evidence="1" id="KW-0472">Membrane</keyword>
<name>A0A5A7PN27_STRAF</name>
<dbReference type="Proteomes" id="UP000325081">
    <property type="component" value="Unassembled WGS sequence"/>
</dbReference>
<feature type="transmembrane region" description="Helical" evidence="1">
    <location>
        <begin position="372"/>
        <end position="397"/>
    </location>
</feature>
<keyword evidence="3" id="KW-1185">Reference proteome</keyword>
<keyword evidence="1" id="KW-1133">Transmembrane helix</keyword>
<organism evidence="2 3">
    <name type="scientific">Striga asiatica</name>
    <name type="common">Asiatic witchweed</name>
    <name type="synonym">Buchnera asiatica</name>
    <dbReference type="NCBI Taxonomy" id="4170"/>
    <lineage>
        <taxon>Eukaryota</taxon>
        <taxon>Viridiplantae</taxon>
        <taxon>Streptophyta</taxon>
        <taxon>Embryophyta</taxon>
        <taxon>Tracheophyta</taxon>
        <taxon>Spermatophyta</taxon>
        <taxon>Magnoliopsida</taxon>
        <taxon>eudicotyledons</taxon>
        <taxon>Gunneridae</taxon>
        <taxon>Pentapetalae</taxon>
        <taxon>asterids</taxon>
        <taxon>lamiids</taxon>
        <taxon>Lamiales</taxon>
        <taxon>Orobanchaceae</taxon>
        <taxon>Buchnereae</taxon>
        <taxon>Striga</taxon>
    </lineage>
</organism>
<feature type="transmembrane region" description="Helical" evidence="1">
    <location>
        <begin position="187"/>
        <end position="206"/>
    </location>
</feature>
<feature type="transmembrane region" description="Helical" evidence="1">
    <location>
        <begin position="277"/>
        <end position="299"/>
    </location>
</feature>
<evidence type="ECO:0000256" key="1">
    <source>
        <dbReference type="SAM" id="Phobius"/>
    </source>
</evidence>
<dbReference type="AlphaFoldDB" id="A0A5A7PN27"/>
<accession>A0A5A7PN27</accession>
<dbReference type="OrthoDB" id="8048523at2759"/>